<accession>A0A3N4KDW3</accession>
<name>A0A3N4KDW3_9PEZI</name>
<keyword evidence="3" id="KW-1185">Reference proteome</keyword>
<dbReference type="Gene3D" id="2.120.10.30">
    <property type="entry name" value="TolB, C-terminal domain"/>
    <property type="match status" value="1"/>
</dbReference>
<gene>
    <name evidence="2" type="ORF">P167DRAFT_469911</name>
</gene>
<feature type="non-terminal residue" evidence="2">
    <location>
        <position position="349"/>
    </location>
</feature>
<evidence type="ECO:0000256" key="1">
    <source>
        <dbReference type="SAM" id="MobiDB-lite"/>
    </source>
</evidence>
<dbReference type="EMBL" id="ML119159">
    <property type="protein sequence ID" value="RPB08734.1"/>
    <property type="molecule type" value="Genomic_DNA"/>
</dbReference>
<evidence type="ECO:0000313" key="3">
    <source>
        <dbReference type="Proteomes" id="UP000277580"/>
    </source>
</evidence>
<dbReference type="InterPro" id="IPR011042">
    <property type="entry name" value="6-blade_b-propeller_TolB-like"/>
</dbReference>
<dbReference type="AlphaFoldDB" id="A0A3N4KDW3"/>
<protein>
    <submittedName>
        <fullName evidence="2">Uncharacterized protein</fullName>
    </submittedName>
</protein>
<dbReference type="OrthoDB" id="423498at2759"/>
<dbReference type="Proteomes" id="UP000277580">
    <property type="component" value="Unassembled WGS sequence"/>
</dbReference>
<dbReference type="STRING" id="1392247.A0A3N4KDW3"/>
<feature type="region of interest" description="Disordered" evidence="1">
    <location>
        <begin position="100"/>
        <end position="122"/>
    </location>
</feature>
<reference evidence="2 3" key="1">
    <citation type="journal article" date="2018" name="Nat. Ecol. Evol.">
        <title>Pezizomycetes genomes reveal the molecular basis of ectomycorrhizal truffle lifestyle.</title>
        <authorList>
            <person name="Murat C."/>
            <person name="Payen T."/>
            <person name="Noel B."/>
            <person name="Kuo A."/>
            <person name="Morin E."/>
            <person name="Chen J."/>
            <person name="Kohler A."/>
            <person name="Krizsan K."/>
            <person name="Balestrini R."/>
            <person name="Da Silva C."/>
            <person name="Montanini B."/>
            <person name="Hainaut M."/>
            <person name="Levati E."/>
            <person name="Barry K.W."/>
            <person name="Belfiori B."/>
            <person name="Cichocki N."/>
            <person name="Clum A."/>
            <person name="Dockter R.B."/>
            <person name="Fauchery L."/>
            <person name="Guy J."/>
            <person name="Iotti M."/>
            <person name="Le Tacon F."/>
            <person name="Lindquist E.A."/>
            <person name="Lipzen A."/>
            <person name="Malagnac F."/>
            <person name="Mello A."/>
            <person name="Molinier V."/>
            <person name="Miyauchi S."/>
            <person name="Poulain J."/>
            <person name="Riccioni C."/>
            <person name="Rubini A."/>
            <person name="Sitrit Y."/>
            <person name="Splivallo R."/>
            <person name="Traeger S."/>
            <person name="Wang M."/>
            <person name="Zifcakova L."/>
            <person name="Wipf D."/>
            <person name="Zambonelli A."/>
            <person name="Paolocci F."/>
            <person name="Nowrousian M."/>
            <person name="Ottonello S."/>
            <person name="Baldrian P."/>
            <person name="Spatafora J.W."/>
            <person name="Henrissat B."/>
            <person name="Nagy L.G."/>
            <person name="Aury J.M."/>
            <person name="Wincker P."/>
            <person name="Grigoriev I.V."/>
            <person name="Bonfante P."/>
            <person name="Martin F.M."/>
        </authorList>
    </citation>
    <scope>NUCLEOTIDE SEQUENCE [LARGE SCALE GENOMIC DNA]</scope>
    <source>
        <strain evidence="2 3">CCBAS932</strain>
    </source>
</reference>
<feature type="non-terminal residue" evidence="2">
    <location>
        <position position="1"/>
    </location>
</feature>
<organism evidence="2 3">
    <name type="scientific">Morchella conica CCBAS932</name>
    <dbReference type="NCBI Taxonomy" id="1392247"/>
    <lineage>
        <taxon>Eukaryota</taxon>
        <taxon>Fungi</taxon>
        <taxon>Dikarya</taxon>
        <taxon>Ascomycota</taxon>
        <taxon>Pezizomycotina</taxon>
        <taxon>Pezizomycetes</taxon>
        <taxon>Pezizales</taxon>
        <taxon>Morchellaceae</taxon>
        <taxon>Morchella</taxon>
    </lineage>
</organism>
<sequence length="349" mass="37675">NNPTIAANDRFTYARHMGPFVTGASVNNMGELFAVNQTAFMSLRNGDVDPTKPLVHAAVDGSVAFTDSRFTRHGSASQQLITDAAGHAVWLNMGASKFQKRQPNCRGRKRGLEQTPPPLVKRDTTPLFVEADMLQPNSIALHSDERHLYLAGGLGTSTTSAGVSGDLWWYDAQTEILQKVDINVMKAGGIHRINAIEVSNDDKYLYVTAGETEGNSITATKIFRFVINPDTFAPEDPTLILDIYSALTELGIDGKHYGAEAMGLRSDVDGTIFVALNRGKAILKWKVEDPAATAELMDLDSVAFPVSLELGGDEGKTLYIIGRCSGGTSSCVDAYNHDVPGRAWANLNG</sequence>
<dbReference type="SUPFAM" id="SSF63829">
    <property type="entry name" value="Calcium-dependent phosphotriesterase"/>
    <property type="match status" value="1"/>
</dbReference>
<proteinExistence type="predicted"/>
<evidence type="ECO:0000313" key="2">
    <source>
        <dbReference type="EMBL" id="RPB08734.1"/>
    </source>
</evidence>
<dbReference type="InParanoid" id="A0A3N4KDW3"/>